<reference evidence="1" key="1">
    <citation type="submission" date="2018-05" db="EMBL/GenBank/DDBJ databases">
        <authorList>
            <person name="Lanie J.A."/>
            <person name="Ng W.-L."/>
            <person name="Kazmierczak K.M."/>
            <person name="Andrzejewski T.M."/>
            <person name="Davidsen T.M."/>
            <person name="Wayne K.J."/>
            <person name="Tettelin H."/>
            <person name="Glass J.I."/>
            <person name="Rusch D."/>
            <person name="Podicherti R."/>
            <person name="Tsui H.-C.T."/>
            <person name="Winkler M.E."/>
        </authorList>
    </citation>
    <scope>NUCLEOTIDE SEQUENCE</scope>
</reference>
<name>A0A382VD22_9ZZZZ</name>
<evidence type="ECO:0000313" key="1">
    <source>
        <dbReference type="EMBL" id="SVD44442.1"/>
    </source>
</evidence>
<gene>
    <name evidence="1" type="ORF">METZ01_LOCUS397296</name>
</gene>
<feature type="non-terminal residue" evidence="1">
    <location>
        <position position="184"/>
    </location>
</feature>
<protein>
    <submittedName>
        <fullName evidence="1">Uncharacterized protein</fullName>
    </submittedName>
</protein>
<dbReference type="AlphaFoldDB" id="A0A382VD22"/>
<accession>A0A382VD22</accession>
<organism evidence="1">
    <name type="scientific">marine metagenome</name>
    <dbReference type="NCBI Taxonomy" id="408172"/>
    <lineage>
        <taxon>unclassified sequences</taxon>
        <taxon>metagenomes</taxon>
        <taxon>ecological metagenomes</taxon>
    </lineage>
</organism>
<dbReference type="EMBL" id="UINC01151054">
    <property type="protein sequence ID" value="SVD44442.1"/>
    <property type="molecule type" value="Genomic_DNA"/>
</dbReference>
<sequence length="184" mass="19874">MTTSRLPGPPGIFTGLPNAIVDLNADAGVELVKGQWRYHDAEVVTVEFRSPGEDGNPTGPPNQTYDIVPHAQGLDFDDSGWETVASTDLDGRRSTGKVCFNWYRINVTIPEKVGNFNPTGSTVVYEVVIDDYAEIWVNGEMPRTVGQAGGTVVGGFNSPNRIILARNVRPGQQFLIAVFGINGP</sequence>
<proteinExistence type="predicted"/>